<feature type="region of interest" description="Disordered" evidence="1">
    <location>
        <begin position="1"/>
        <end position="44"/>
    </location>
</feature>
<evidence type="ECO:0000256" key="1">
    <source>
        <dbReference type="SAM" id="MobiDB-lite"/>
    </source>
</evidence>
<evidence type="ECO:0000313" key="4">
    <source>
        <dbReference type="Proteomes" id="UP000663861"/>
    </source>
</evidence>
<protein>
    <recommendedName>
        <fullName evidence="2">T6SS Phospholipase effector Tle1-like catalytic domain-containing protein</fullName>
    </recommendedName>
</protein>
<feature type="domain" description="T6SS Phospholipase effector Tle1-like catalytic" evidence="2">
    <location>
        <begin position="163"/>
        <end position="442"/>
    </location>
</feature>
<feature type="region of interest" description="Disordered" evidence="1">
    <location>
        <begin position="336"/>
        <end position="401"/>
    </location>
</feature>
<feature type="compositionally biased region" description="Basic and acidic residues" evidence="1">
    <location>
        <begin position="366"/>
        <end position="401"/>
    </location>
</feature>
<dbReference type="Proteomes" id="UP000663861">
    <property type="component" value="Unassembled WGS sequence"/>
</dbReference>
<dbReference type="EMBL" id="CAJMWY010000756">
    <property type="protein sequence ID" value="CAE6446317.1"/>
    <property type="molecule type" value="Genomic_DNA"/>
</dbReference>
<accession>A0A8H3GEN1</accession>
<reference evidence="3" key="1">
    <citation type="submission" date="2021-01" db="EMBL/GenBank/DDBJ databases">
        <authorList>
            <person name="Kaushik A."/>
        </authorList>
    </citation>
    <scope>NUCLEOTIDE SEQUENCE</scope>
    <source>
        <strain evidence="3">AG4-RS23</strain>
    </source>
</reference>
<evidence type="ECO:0000259" key="2">
    <source>
        <dbReference type="Pfam" id="PF09994"/>
    </source>
</evidence>
<comment type="caution">
    <text evidence="3">The sequence shown here is derived from an EMBL/GenBank/DDBJ whole genome shotgun (WGS) entry which is preliminary data.</text>
</comment>
<dbReference type="Pfam" id="PF09994">
    <property type="entry name" value="T6SS_Tle1-like_cat"/>
    <property type="match status" value="2"/>
</dbReference>
<feature type="domain" description="T6SS Phospholipase effector Tle1-like catalytic" evidence="2">
    <location>
        <begin position="53"/>
        <end position="129"/>
    </location>
</feature>
<dbReference type="InterPro" id="IPR018712">
    <property type="entry name" value="Tle1-like_cat"/>
</dbReference>
<sequence>MASEITSTSARPQPSAIQTSAPVAATSKEPGTPSSTSSPFPQIVPDLASHTGRNLIVCFDGTGDQYDKDNSNIVRFVQLLKKDDRSKQMVYYQAGIGTGVGPRPSGKFLSKLSMTVDMALATGLSVHVRVSTGILPNVLEDASNRVKLRYAMTRLYLLSINTGGYEFLMQNYTEGDKISLFGFSRGAYTARALAGMLHKVGLLPAYNHEQVPFAYKMFKRDDPEGWKMSNGFKRAFCVDVKIDFVGVFDTVNSVGIIPRELPFAKTNYLIRVFRHAVALDERRAKFKANMWGRATEDEEKLGADGKRGIYIRKKTLSGVNISSFVKGWEEVVDRMKGDHGKDKDGHSKAKDIPKKEKVVEEEEEERADHDHEDDEKKSIHEQIPDVSHHGGRDCSTAAEREHETDVKEVWFAGAHCDVGGGSVPNETKNNLARIPLRWMVRECFLNNTGILFHSAELAEIGLSPCSLWPNVKDLTPLEPPMPVAVAETKHEMGPTDGTLVDSPPASPLPGNPLLPLTRLTLACEEDALDALTPIYDQLTLAKWWWVLEVMPLRQRYQRHDKTWRTWFEINRGGPRKIHGQKRFPTYVHRSVLYRMQELGYEPRAELLASPSPVWVD</sequence>
<name>A0A8H3GEN1_9AGAM</name>
<dbReference type="PANTHER" id="PTHR33840">
    <property type="match status" value="1"/>
</dbReference>
<gene>
    <name evidence="3" type="ORF">RDB_LOCUS48530</name>
</gene>
<evidence type="ECO:0000313" key="3">
    <source>
        <dbReference type="EMBL" id="CAE6446317.1"/>
    </source>
</evidence>
<dbReference type="AlphaFoldDB" id="A0A8H3GEN1"/>
<feature type="compositionally biased region" description="Basic and acidic residues" evidence="1">
    <location>
        <begin position="336"/>
        <end position="358"/>
    </location>
</feature>
<dbReference type="PANTHER" id="PTHR33840:SF2">
    <property type="entry name" value="TLE1 PHOSPHOLIPASE DOMAIN-CONTAINING PROTEIN"/>
    <property type="match status" value="1"/>
</dbReference>
<proteinExistence type="predicted"/>
<feature type="compositionally biased region" description="Low complexity" evidence="1">
    <location>
        <begin position="26"/>
        <end position="39"/>
    </location>
</feature>
<feature type="compositionally biased region" description="Polar residues" evidence="1">
    <location>
        <begin position="1"/>
        <end position="21"/>
    </location>
</feature>
<organism evidence="3 4">
    <name type="scientific">Rhizoctonia solani</name>
    <dbReference type="NCBI Taxonomy" id="456999"/>
    <lineage>
        <taxon>Eukaryota</taxon>
        <taxon>Fungi</taxon>
        <taxon>Dikarya</taxon>
        <taxon>Basidiomycota</taxon>
        <taxon>Agaricomycotina</taxon>
        <taxon>Agaricomycetes</taxon>
        <taxon>Cantharellales</taxon>
        <taxon>Ceratobasidiaceae</taxon>
        <taxon>Rhizoctonia</taxon>
    </lineage>
</organism>